<evidence type="ECO:0000313" key="1">
    <source>
        <dbReference type="EMBL" id="ROZ80442.1"/>
    </source>
</evidence>
<protein>
    <submittedName>
        <fullName evidence="1">Uncharacterized protein</fullName>
    </submittedName>
</protein>
<evidence type="ECO:0000313" key="2">
    <source>
        <dbReference type="Proteomes" id="UP000275199"/>
    </source>
</evidence>
<gene>
    <name evidence="1" type="ORF">EF096_19630</name>
</gene>
<dbReference type="Proteomes" id="UP000275199">
    <property type="component" value="Unassembled WGS sequence"/>
</dbReference>
<organism evidence="1 2">
    <name type="scientific">Pseudomonas neustonica</name>
    <dbReference type="NCBI Taxonomy" id="2487346"/>
    <lineage>
        <taxon>Bacteria</taxon>
        <taxon>Pseudomonadati</taxon>
        <taxon>Pseudomonadota</taxon>
        <taxon>Gammaproteobacteria</taxon>
        <taxon>Pseudomonadales</taxon>
        <taxon>Pseudomonadaceae</taxon>
        <taxon>Pseudomonas</taxon>
    </lineage>
</organism>
<comment type="caution">
    <text evidence="1">The sequence shown here is derived from an EMBL/GenBank/DDBJ whole genome shotgun (WGS) entry which is preliminary data.</text>
</comment>
<sequence length="59" mass="6466">MRARLDLQIELLLAIDSTHPIAIPAIAFHVAQIQEEQAITLVGLVVCEVNEVVGDLDIF</sequence>
<name>A0ABX9XEL1_9PSED</name>
<dbReference type="EMBL" id="RKKU01000045">
    <property type="protein sequence ID" value="ROZ80442.1"/>
    <property type="molecule type" value="Genomic_DNA"/>
</dbReference>
<accession>A0ABX9XEL1</accession>
<proteinExistence type="predicted"/>
<keyword evidence="2" id="KW-1185">Reference proteome</keyword>
<reference evidence="1 2" key="1">
    <citation type="submission" date="2018-11" db="EMBL/GenBank/DDBJ databases">
        <authorList>
            <person name="Jang G.I."/>
            <person name="Hwang C.Y."/>
        </authorList>
    </citation>
    <scope>NUCLEOTIDE SEQUENCE [LARGE SCALE GENOMIC DNA]</scope>
    <source>
        <strain evidence="1 2">SSM26</strain>
    </source>
</reference>